<evidence type="ECO:0000313" key="1">
    <source>
        <dbReference type="EMBL" id="MCI41336.1"/>
    </source>
</evidence>
<organism evidence="1 2">
    <name type="scientific">Trifolium medium</name>
    <dbReference type="NCBI Taxonomy" id="97028"/>
    <lineage>
        <taxon>Eukaryota</taxon>
        <taxon>Viridiplantae</taxon>
        <taxon>Streptophyta</taxon>
        <taxon>Embryophyta</taxon>
        <taxon>Tracheophyta</taxon>
        <taxon>Spermatophyta</taxon>
        <taxon>Magnoliopsida</taxon>
        <taxon>eudicotyledons</taxon>
        <taxon>Gunneridae</taxon>
        <taxon>Pentapetalae</taxon>
        <taxon>rosids</taxon>
        <taxon>fabids</taxon>
        <taxon>Fabales</taxon>
        <taxon>Fabaceae</taxon>
        <taxon>Papilionoideae</taxon>
        <taxon>50 kb inversion clade</taxon>
        <taxon>NPAAA clade</taxon>
        <taxon>Hologalegina</taxon>
        <taxon>IRL clade</taxon>
        <taxon>Trifolieae</taxon>
        <taxon>Trifolium</taxon>
    </lineage>
</organism>
<dbReference type="EMBL" id="LXQA010290949">
    <property type="protein sequence ID" value="MCI41336.1"/>
    <property type="molecule type" value="Genomic_DNA"/>
</dbReference>
<feature type="non-terminal residue" evidence="1">
    <location>
        <position position="1"/>
    </location>
</feature>
<dbReference type="AlphaFoldDB" id="A0A392S0H4"/>
<keyword evidence="2" id="KW-1185">Reference proteome</keyword>
<name>A0A392S0H4_9FABA</name>
<accession>A0A392S0H4</accession>
<dbReference type="Proteomes" id="UP000265520">
    <property type="component" value="Unassembled WGS sequence"/>
</dbReference>
<reference evidence="1 2" key="1">
    <citation type="journal article" date="2018" name="Front. Plant Sci.">
        <title>Red Clover (Trifolium pratense) and Zigzag Clover (T. medium) - A Picture of Genomic Similarities and Differences.</title>
        <authorList>
            <person name="Dluhosova J."/>
            <person name="Istvanek J."/>
            <person name="Nedelnik J."/>
            <person name="Repkova J."/>
        </authorList>
    </citation>
    <scope>NUCLEOTIDE SEQUENCE [LARGE SCALE GENOMIC DNA]</scope>
    <source>
        <strain evidence="2">cv. 10/8</strain>
        <tissue evidence="1">Leaf</tissue>
    </source>
</reference>
<protein>
    <submittedName>
        <fullName evidence="1">Uncharacterized protein</fullName>
    </submittedName>
</protein>
<evidence type="ECO:0000313" key="2">
    <source>
        <dbReference type="Proteomes" id="UP000265520"/>
    </source>
</evidence>
<proteinExistence type="predicted"/>
<comment type="caution">
    <text evidence="1">The sequence shown here is derived from an EMBL/GenBank/DDBJ whole genome shotgun (WGS) entry which is preliminary data.</text>
</comment>
<sequence>KTITAASHEVAGSSESSDEAVVTAEPQVFFSVLSCVEKAEETPFSVSSDGVERLLQNVSETLS</sequence>